<keyword evidence="7" id="KW-0653">Protein transport</keyword>
<dbReference type="Gene3D" id="1.10.40.60">
    <property type="entry name" value="EpsJ-like"/>
    <property type="match status" value="2"/>
</dbReference>
<evidence type="ECO:0000256" key="9">
    <source>
        <dbReference type="ARBA" id="ARBA00023136"/>
    </source>
</evidence>
<feature type="domain" description="T2SS protein K first SAM-like" evidence="13">
    <location>
        <begin position="115"/>
        <end position="226"/>
    </location>
</feature>
<evidence type="ECO:0000256" key="3">
    <source>
        <dbReference type="ARBA" id="ARBA00022448"/>
    </source>
</evidence>
<evidence type="ECO:0000256" key="4">
    <source>
        <dbReference type="ARBA" id="ARBA00022475"/>
    </source>
</evidence>
<dbReference type="Pfam" id="PF03934">
    <property type="entry name" value="T2SSK"/>
    <property type="match status" value="1"/>
</dbReference>
<gene>
    <name evidence="14" type="ORF">A130_09980</name>
</gene>
<dbReference type="Gene3D" id="3.30.1300.30">
    <property type="entry name" value="GSPII I/J protein-like"/>
    <property type="match status" value="1"/>
</dbReference>
<evidence type="ECO:0000256" key="6">
    <source>
        <dbReference type="ARBA" id="ARBA00022692"/>
    </source>
</evidence>
<evidence type="ECO:0000256" key="2">
    <source>
        <dbReference type="ARBA" id="ARBA00007246"/>
    </source>
</evidence>
<evidence type="ECO:0000256" key="11">
    <source>
        <dbReference type="SAM" id="Phobius"/>
    </source>
</evidence>
<dbReference type="Pfam" id="PF21687">
    <property type="entry name" value="T2SSK_1st"/>
    <property type="match status" value="1"/>
</dbReference>
<comment type="caution">
    <text evidence="14">The sequence shown here is derived from an EMBL/GenBank/DDBJ whole genome shotgun (WGS) entry which is preliminary data.</text>
</comment>
<keyword evidence="6 11" id="KW-0812">Transmembrane</keyword>
<dbReference type="PANTHER" id="PTHR38831">
    <property type="entry name" value="TYPE II SECRETION SYSTEM PROTEIN K"/>
    <property type="match status" value="1"/>
</dbReference>
<dbReference type="GO" id="GO:0005886">
    <property type="term" value="C:plasma membrane"/>
    <property type="evidence" value="ECO:0007669"/>
    <property type="project" value="UniProtKB-SubCell"/>
</dbReference>
<keyword evidence="3 10" id="KW-0813">Transport</keyword>
<proteinExistence type="inferred from homology"/>
<evidence type="ECO:0000256" key="5">
    <source>
        <dbReference type="ARBA" id="ARBA00022519"/>
    </source>
</evidence>
<evidence type="ECO:0000256" key="1">
    <source>
        <dbReference type="ARBA" id="ARBA00004533"/>
    </source>
</evidence>
<dbReference type="SUPFAM" id="SSF158544">
    <property type="entry name" value="GspK insert domain-like"/>
    <property type="match status" value="2"/>
</dbReference>
<dbReference type="InterPro" id="IPR049179">
    <property type="entry name" value="T2SSK_SAM-like_2nd"/>
</dbReference>
<dbReference type="RefSeq" id="WP_017052061.1">
    <property type="nucleotide sequence ID" value="NZ_AJYW02000004.1"/>
</dbReference>
<evidence type="ECO:0000256" key="8">
    <source>
        <dbReference type="ARBA" id="ARBA00022989"/>
    </source>
</evidence>
<protein>
    <recommendedName>
        <fullName evidence="10">Type II secretion system protein K</fullName>
    </recommendedName>
</protein>
<keyword evidence="9 10" id="KW-0472">Membrane</keyword>
<evidence type="ECO:0000256" key="10">
    <source>
        <dbReference type="PIRNR" id="PIRNR002786"/>
    </source>
</evidence>
<organism evidence="14 15">
    <name type="scientific">Vibrio genomosp. F6 str. FF-238</name>
    <dbReference type="NCBI Taxonomy" id="1191298"/>
    <lineage>
        <taxon>Bacteria</taxon>
        <taxon>Pseudomonadati</taxon>
        <taxon>Pseudomonadota</taxon>
        <taxon>Gammaproteobacteria</taxon>
        <taxon>Vibrionales</taxon>
        <taxon>Vibrionaceae</taxon>
        <taxon>Vibrio</taxon>
    </lineage>
</organism>
<dbReference type="PIRSF" id="PIRSF002786">
    <property type="entry name" value="XcpX"/>
    <property type="match status" value="1"/>
</dbReference>
<evidence type="ECO:0000259" key="12">
    <source>
        <dbReference type="Pfam" id="PF03934"/>
    </source>
</evidence>
<reference evidence="14 15" key="1">
    <citation type="journal article" date="2012" name="Science">
        <title>Ecological populations of bacteria act as socially cohesive units of antibiotic production and resistance.</title>
        <authorList>
            <person name="Cordero O.X."/>
            <person name="Wildschutte H."/>
            <person name="Kirkup B."/>
            <person name="Proehl S."/>
            <person name="Ngo L."/>
            <person name="Hussain F."/>
            <person name="Le Roux F."/>
            <person name="Mincer T."/>
            <person name="Polz M.F."/>
        </authorList>
    </citation>
    <scope>NUCLEOTIDE SEQUENCE [LARGE SCALE GENOMIC DNA]</scope>
    <source>
        <strain evidence="14 15">FF-238</strain>
    </source>
</reference>
<dbReference type="EMBL" id="AJYW02000004">
    <property type="protein sequence ID" value="OEE80713.1"/>
    <property type="molecule type" value="Genomic_DNA"/>
</dbReference>
<evidence type="ECO:0000256" key="7">
    <source>
        <dbReference type="ARBA" id="ARBA00022927"/>
    </source>
</evidence>
<keyword evidence="15" id="KW-1185">Reference proteome</keyword>
<dbReference type="InterPro" id="IPR038072">
    <property type="entry name" value="GspK_central_sf"/>
</dbReference>
<evidence type="ECO:0000313" key="14">
    <source>
        <dbReference type="EMBL" id="OEE80713.1"/>
    </source>
</evidence>
<dbReference type="AlphaFoldDB" id="A0A1E5DAD6"/>
<dbReference type="PANTHER" id="PTHR38831:SF1">
    <property type="entry name" value="TYPE II SECRETION SYSTEM PROTEIN K-RELATED"/>
    <property type="match status" value="1"/>
</dbReference>
<dbReference type="NCBIfam" id="NF037980">
    <property type="entry name" value="T2SS_GspK"/>
    <property type="match status" value="1"/>
</dbReference>
<dbReference type="Proteomes" id="UP000094165">
    <property type="component" value="Unassembled WGS sequence"/>
</dbReference>
<accession>A0A1E5DAD6</accession>
<dbReference type="InterPro" id="IPR005628">
    <property type="entry name" value="GspK"/>
</dbReference>
<name>A0A1E5DAD6_9VIBR</name>
<comment type="subcellular location">
    <subcellularLocation>
        <location evidence="1 10">Cell inner membrane</location>
    </subcellularLocation>
</comment>
<keyword evidence="4 10" id="KW-1003">Cell membrane</keyword>
<feature type="domain" description="T2SS protein K second SAM-like" evidence="12">
    <location>
        <begin position="231"/>
        <end position="298"/>
    </location>
</feature>
<sequence>MVNTSRVKLKALNQPRRRQTGVALIVVLMLLAIMASIAASMSERLFVQFQRAGNQVNYQQAYWYSLGVESLAKVAIEQSYKDSDTVNLNQGWALEEQVYPLDYGEVSGRIIDRQACFNLNALAQVKANLSSTDRPYLVKVLQRLLEESDVENYSAEVISDSVWEFVDSDTNVTSSSGVEDSTYEALKPSYLSPNSLMADSSELRAVYQVKGDVVQKVDNLVCALPTDNWRLNVNTLAPEQATLLVAMFDPELSESNAKDLIESRPFDGWASVDEFMAEADIAAVNEKTKKQAKSYLSVDSAYFELDAQILVDDSRVRIRSLLYSDNRKTVTVVRRRFGGISERVSDRSAE</sequence>
<dbReference type="InterPro" id="IPR049031">
    <property type="entry name" value="T2SSK_SAM-like_1st"/>
</dbReference>
<evidence type="ECO:0000313" key="15">
    <source>
        <dbReference type="Proteomes" id="UP000094165"/>
    </source>
</evidence>
<dbReference type="GO" id="GO:0009306">
    <property type="term" value="P:protein secretion"/>
    <property type="evidence" value="ECO:0007669"/>
    <property type="project" value="InterPro"/>
</dbReference>
<dbReference type="SUPFAM" id="SSF54523">
    <property type="entry name" value="Pili subunits"/>
    <property type="match status" value="1"/>
</dbReference>
<keyword evidence="5 10" id="KW-0997">Cell inner membrane</keyword>
<feature type="transmembrane region" description="Helical" evidence="11">
    <location>
        <begin position="21"/>
        <end position="41"/>
    </location>
</feature>
<comment type="similarity">
    <text evidence="2 10">Belongs to the GSP K family.</text>
</comment>
<evidence type="ECO:0000259" key="13">
    <source>
        <dbReference type="Pfam" id="PF21687"/>
    </source>
</evidence>
<keyword evidence="8 11" id="KW-1133">Transmembrane helix</keyword>
<dbReference type="InterPro" id="IPR045584">
    <property type="entry name" value="Pilin-like"/>
</dbReference>